<organism evidence="2 3">
    <name type="scientific">Armillaria luteobubalina</name>
    <dbReference type="NCBI Taxonomy" id="153913"/>
    <lineage>
        <taxon>Eukaryota</taxon>
        <taxon>Fungi</taxon>
        <taxon>Dikarya</taxon>
        <taxon>Basidiomycota</taxon>
        <taxon>Agaricomycotina</taxon>
        <taxon>Agaricomycetes</taxon>
        <taxon>Agaricomycetidae</taxon>
        <taxon>Agaricales</taxon>
        <taxon>Marasmiineae</taxon>
        <taxon>Physalacriaceae</taxon>
        <taxon>Armillaria</taxon>
    </lineage>
</organism>
<feature type="compositionally biased region" description="Low complexity" evidence="1">
    <location>
        <begin position="176"/>
        <end position="189"/>
    </location>
</feature>
<feature type="region of interest" description="Disordered" evidence="1">
    <location>
        <begin position="272"/>
        <end position="292"/>
    </location>
</feature>
<dbReference type="Proteomes" id="UP001175228">
    <property type="component" value="Unassembled WGS sequence"/>
</dbReference>
<feature type="compositionally biased region" description="Acidic residues" evidence="1">
    <location>
        <begin position="355"/>
        <end position="364"/>
    </location>
</feature>
<protein>
    <recommendedName>
        <fullName evidence="4">Zn(2)-C6 fungal-type domain-containing protein</fullName>
    </recommendedName>
</protein>
<feature type="region of interest" description="Disordered" evidence="1">
    <location>
        <begin position="326"/>
        <end position="420"/>
    </location>
</feature>
<evidence type="ECO:0000256" key="1">
    <source>
        <dbReference type="SAM" id="MobiDB-lite"/>
    </source>
</evidence>
<reference evidence="2" key="1">
    <citation type="submission" date="2023-06" db="EMBL/GenBank/DDBJ databases">
        <authorList>
            <consortium name="Lawrence Berkeley National Laboratory"/>
            <person name="Ahrendt S."/>
            <person name="Sahu N."/>
            <person name="Indic B."/>
            <person name="Wong-Bajracharya J."/>
            <person name="Merenyi Z."/>
            <person name="Ke H.-M."/>
            <person name="Monk M."/>
            <person name="Kocsube S."/>
            <person name="Drula E."/>
            <person name="Lipzen A."/>
            <person name="Balint B."/>
            <person name="Henrissat B."/>
            <person name="Andreopoulos B."/>
            <person name="Martin F.M."/>
            <person name="Harder C.B."/>
            <person name="Rigling D."/>
            <person name="Ford K.L."/>
            <person name="Foster G.D."/>
            <person name="Pangilinan J."/>
            <person name="Papanicolaou A."/>
            <person name="Barry K."/>
            <person name="LaButti K."/>
            <person name="Viragh M."/>
            <person name="Koriabine M."/>
            <person name="Yan M."/>
            <person name="Riley R."/>
            <person name="Champramary S."/>
            <person name="Plett K.L."/>
            <person name="Tsai I.J."/>
            <person name="Slot J."/>
            <person name="Sipos G."/>
            <person name="Plett J."/>
            <person name="Nagy L.G."/>
            <person name="Grigoriev I.V."/>
        </authorList>
    </citation>
    <scope>NUCLEOTIDE SEQUENCE</scope>
    <source>
        <strain evidence="2">HWK02</strain>
    </source>
</reference>
<feature type="region of interest" description="Disordered" evidence="1">
    <location>
        <begin position="678"/>
        <end position="711"/>
    </location>
</feature>
<proteinExistence type="predicted"/>
<dbReference type="EMBL" id="JAUEPU010000237">
    <property type="protein sequence ID" value="KAK0472914.1"/>
    <property type="molecule type" value="Genomic_DNA"/>
</dbReference>
<feature type="region of interest" description="Disordered" evidence="1">
    <location>
        <begin position="435"/>
        <end position="480"/>
    </location>
</feature>
<keyword evidence="3" id="KW-1185">Reference proteome</keyword>
<feature type="compositionally biased region" description="Polar residues" evidence="1">
    <location>
        <begin position="283"/>
        <end position="292"/>
    </location>
</feature>
<evidence type="ECO:0000313" key="3">
    <source>
        <dbReference type="Proteomes" id="UP001175228"/>
    </source>
</evidence>
<feature type="region of interest" description="Disordered" evidence="1">
    <location>
        <begin position="165"/>
        <end position="193"/>
    </location>
</feature>
<dbReference type="AlphaFoldDB" id="A0AA39NW25"/>
<accession>A0AA39NW25</accession>
<sequence length="711" mass="77706">MTLKYCKSRFSTCALLPPFSPSSTLSVGVPTLAKIKPQFIRAHLQQMAEPTDPQELAIVNAQDQYETSSVELNRLITSPPPNDADFSVIDLWVIDAQFHWETCSLSWRTAKISSIEWRKLEYSMLEAFVEIPDDLVSYSCAEYNELAKRARQFNMDVVPVPMSQMPSKPLVPKDPTPSSVVPPSAPTLTRPATPAVTPIIQPTASRPSPAVVPSLAHTTSSLVLPPKEPCPVKPRPIFKKKTTATPAELATAGTIFALDVTSPLHPDLATLVKTGPPKGVTPSEGSSRSSQRLRVVNAASRPQVLPGPNPIVEGSVASTYRRRMPLFFPGTDDEEEIAAPQPEAKGKEKETVPGTDEDEEDVIQDPDTPSNIMDVDEEEDNSPPPTNIAWRYRSPVPITSSGPPPVTVSEVRPRPSIHHADPNSALFKLLGAPIVQPPKKGSRKKSKFDNPPPAPIDSAAEATVKASRSSKKASKASKDKEIVEVPKDAVVATKAIRPRGPSRIRPPLATMGLQMGGFGEDVPADYKAIKNGLKSIGVLVVSRDFGDFVEVDKALWNKKVAPFVGEQYVKQCNQCYRKKTQCHKFLTNSVICIRCHYAKLPCLVNGTKALNPLKHYRPKSYESLNAFESAMDTLTQHANALEDVVTNFMAGIDAITQLQGLRTQIGHLRRCLGSDSRIEEVAEDDDDAESEVDDVAEGEAGPSRKRKRSRR</sequence>
<name>A0AA39NW25_9AGAR</name>
<comment type="caution">
    <text evidence="2">The sequence shown here is derived from an EMBL/GenBank/DDBJ whole genome shotgun (WGS) entry which is preliminary data.</text>
</comment>
<feature type="compositionally biased region" description="Acidic residues" evidence="1">
    <location>
        <begin position="681"/>
        <end position="697"/>
    </location>
</feature>
<evidence type="ECO:0000313" key="2">
    <source>
        <dbReference type="EMBL" id="KAK0472914.1"/>
    </source>
</evidence>
<gene>
    <name evidence="2" type="ORF">EDD18DRAFT_1369512</name>
</gene>
<evidence type="ECO:0008006" key="4">
    <source>
        <dbReference type="Google" id="ProtNLM"/>
    </source>
</evidence>